<dbReference type="InterPro" id="IPR001190">
    <property type="entry name" value="SRCR"/>
</dbReference>
<comment type="caution">
    <text evidence="9">Lacks conserved residue(s) required for the propagation of feature annotation.</text>
</comment>
<dbReference type="InterPro" id="IPR053243">
    <property type="entry name" value="SJ_maturation_regulator"/>
</dbReference>
<proteinExistence type="predicted"/>
<dbReference type="GO" id="GO:0045217">
    <property type="term" value="P:cell-cell junction maintenance"/>
    <property type="evidence" value="ECO:0007669"/>
    <property type="project" value="TreeGrafter"/>
</dbReference>
<dbReference type="Pfam" id="PF00530">
    <property type="entry name" value="SRCR"/>
    <property type="match status" value="2"/>
</dbReference>
<feature type="domain" description="SRCR" evidence="10">
    <location>
        <begin position="1"/>
        <end position="93"/>
    </location>
</feature>
<evidence type="ECO:0000256" key="1">
    <source>
        <dbReference type="ARBA" id="ARBA00022729"/>
    </source>
</evidence>
<evidence type="ECO:0000313" key="12">
    <source>
        <dbReference type="Proteomes" id="UP000551443"/>
    </source>
</evidence>
<evidence type="ECO:0000256" key="9">
    <source>
        <dbReference type="PROSITE-ProRule" id="PRU00196"/>
    </source>
</evidence>
<organism evidence="11 12">
    <name type="scientific">Xiphorhynchus elegans</name>
    <name type="common">elegant woodcreeper</name>
    <dbReference type="NCBI Taxonomy" id="269412"/>
    <lineage>
        <taxon>Eukaryota</taxon>
        <taxon>Metazoa</taxon>
        <taxon>Chordata</taxon>
        <taxon>Craniata</taxon>
        <taxon>Vertebrata</taxon>
        <taxon>Euteleostomi</taxon>
        <taxon>Archelosauria</taxon>
        <taxon>Archosauria</taxon>
        <taxon>Dinosauria</taxon>
        <taxon>Saurischia</taxon>
        <taxon>Theropoda</taxon>
        <taxon>Coelurosauria</taxon>
        <taxon>Aves</taxon>
        <taxon>Neognathae</taxon>
        <taxon>Neoaves</taxon>
        <taxon>Telluraves</taxon>
        <taxon>Australaves</taxon>
        <taxon>Passeriformes</taxon>
        <taxon>Dendrocolaptidae</taxon>
        <taxon>Xiphorhynchus</taxon>
    </lineage>
</organism>
<evidence type="ECO:0000256" key="5">
    <source>
        <dbReference type="ARBA" id="ARBA00023180"/>
    </source>
</evidence>
<comment type="caution">
    <text evidence="11">The sequence shown here is derived from an EMBL/GenBank/DDBJ whole genome shotgun (WGS) entry which is preliminary data.</text>
</comment>
<feature type="disulfide bond" evidence="9">
    <location>
        <begin position="31"/>
        <end position="92"/>
    </location>
</feature>
<feature type="non-terminal residue" evidence="11">
    <location>
        <position position="1"/>
    </location>
</feature>
<dbReference type="FunFam" id="3.10.250.10:FF:000007">
    <property type="entry name" value="Soluble scavenger receptor cysteine-rich domain-containing protein SSC5D"/>
    <property type="match status" value="1"/>
</dbReference>
<evidence type="ECO:0000256" key="7">
    <source>
        <dbReference type="ARBA" id="ARBA00064153"/>
    </source>
</evidence>
<evidence type="ECO:0000256" key="6">
    <source>
        <dbReference type="ARBA" id="ARBA00058074"/>
    </source>
</evidence>
<evidence type="ECO:0000313" key="11">
    <source>
        <dbReference type="EMBL" id="NXU92925.1"/>
    </source>
</evidence>
<sequence>TCAGRVEVFHAHRWGTVCDDTWDLAAAQVTCRYLGCGHALRAPGHAHFGEGTGPIWLDGTECTGKEEGLAQCHLHTWGEHNCGHGEDAGVVCTDSPVAPSPSRCAPPVPPGETPPGQVQVRLVNGSHTCAGRVEVFHAHRWGTVCDDTWDL</sequence>
<evidence type="ECO:0000256" key="2">
    <source>
        <dbReference type="ARBA" id="ARBA00022737"/>
    </source>
</evidence>
<evidence type="ECO:0000256" key="3">
    <source>
        <dbReference type="ARBA" id="ARBA00023157"/>
    </source>
</evidence>
<dbReference type="Proteomes" id="UP000551443">
    <property type="component" value="Unassembled WGS sequence"/>
</dbReference>
<dbReference type="InterPro" id="IPR036772">
    <property type="entry name" value="SRCR-like_dom_sf"/>
</dbReference>
<dbReference type="PANTHER" id="PTHR47653">
    <property type="entry name" value="PROTEIN BARK BEETLE"/>
    <property type="match status" value="1"/>
</dbReference>
<dbReference type="SUPFAM" id="SSF56487">
    <property type="entry name" value="SRCR-like"/>
    <property type="match status" value="2"/>
</dbReference>
<feature type="disulfide bond" evidence="9">
    <location>
        <begin position="18"/>
        <end position="82"/>
    </location>
</feature>
<keyword evidence="5" id="KW-0325">Glycoprotein</keyword>
<dbReference type="GO" id="GO:0016020">
    <property type="term" value="C:membrane"/>
    <property type="evidence" value="ECO:0007669"/>
    <property type="project" value="InterPro"/>
</dbReference>
<dbReference type="SMART" id="SM00202">
    <property type="entry name" value="SR"/>
    <property type="match status" value="1"/>
</dbReference>
<dbReference type="Gene3D" id="3.10.250.10">
    <property type="entry name" value="SRCR-like domain"/>
    <property type="match status" value="2"/>
</dbReference>
<dbReference type="PRINTS" id="PR00258">
    <property type="entry name" value="SPERACTRCPTR"/>
</dbReference>
<dbReference type="PANTHER" id="PTHR47653:SF1">
    <property type="entry name" value="DELETED IN MALIGNANT BRAIN TUMORS 1 PROTEIN"/>
    <property type="match status" value="1"/>
</dbReference>
<protein>
    <recommendedName>
        <fullName evidence="8">Soluble scavenger receptor cysteine-rich domain-containing protein SSC5D</fullName>
    </recommendedName>
</protein>
<keyword evidence="3 9" id="KW-1015">Disulfide bond</keyword>
<keyword evidence="1" id="KW-0732">Signal</keyword>
<reference evidence="11 12" key="1">
    <citation type="submission" date="2019-09" db="EMBL/GenBank/DDBJ databases">
        <title>Bird 10,000 Genomes (B10K) Project - Family phase.</title>
        <authorList>
            <person name="Zhang G."/>
        </authorList>
    </citation>
    <scope>NUCLEOTIDE SEQUENCE [LARGE SCALE GENOMIC DNA]</scope>
    <source>
        <strain evidence="11">OUT-0059</strain>
        <tissue evidence="11">Muscle</tissue>
    </source>
</reference>
<dbReference type="PROSITE" id="PS50287">
    <property type="entry name" value="SRCR_2"/>
    <property type="match status" value="2"/>
</dbReference>
<feature type="domain" description="SRCR" evidence="10">
    <location>
        <begin position="120"/>
        <end position="151"/>
    </location>
</feature>
<keyword evidence="2" id="KW-0677">Repeat</keyword>
<feature type="non-terminal residue" evidence="11">
    <location>
        <position position="151"/>
    </location>
</feature>
<evidence type="ECO:0000256" key="8">
    <source>
        <dbReference type="ARBA" id="ARBA00069168"/>
    </source>
</evidence>
<name>A0A7L3PNZ6_9DEND</name>
<dbReference type="EMBL" id="VZUH01071032">
    <property type="protein sequence ID" value="NXU92925.1"/>
    <property type="molecule type" value="Genomic_DNA"/>
</dbReference>
<keyword evidence="12" id="KW-1185">Reference proteome</keyword>
<comment type="function">
    <text evidence="6">Binds to extracellular matrix proteins. Binds to pathogen-associated molecular patterns (PAMPs) present on the cell walls of Gram-positive and Gram-negative bacteria and fungi, behaving as a pattern recognition receptor (PRR). Induces bacterial and fungal aggregation and subsequent inhibition of PAMP-induced cytokine release. Does not possess intrinsic bactericidal activity. May play a role in the innate defense and homeostasis of certain epithelial surfaces.</text>
</comment>
<gene>
    <name evidence="11" type="primary">Dmbt1_4</name>
    <name evidence="11" type="ORF">XIPELE_R13704</name>
</gene>
<feature type="disulfide bond" evidence="9">
    <location>
        <begin position="62"/>
        <end position="72"/>
    </location>
</feature>
<dbReference type="AlphaFoldDB" id="A0A7L3PNZ6"/>
<keyword evidence="4" id="KW-0675">Receptor</keyword>
<accession>A0A7L3PNZ6</accession>
<evidence type="ECO:0000259" key="10">
    <source>
        <dbReference type="PROSITE" id="PS50287"/>
    </source>
</evidence>
<evidence type="ECO:0000256" key="4">
    <source>
        <dbReference type="ARBA" id="ARBA00023170"/>
    </source>
</evidence>
<comment type="subunit">
    <text evidence="7">Interacts with LGALS1 and laminin.</text>
</comment>